<name>A0A974BM16_SEDHY</name>
<dbReference type="RefSeq" id="WP_179239032.1">
    <property type="nucleotide sequence ID" value="NZ_JACBNQ010000020.1"/>
</dbReference>
<dbReference type="EMBL" id="JACBNQ010000020">
    <property type="protein sequence ID" value="NYB75326.1"/>
    <property type="molecule type" value="Genomic_DNA"/>
</dbReference>
<sequence length="421" mass="47633">MKINKRSAIFIVFILGVLIFATSAFADIMLGSGYHSLKNSAKTTAEKLTNEVDNFSIDVIVSLKVDGEIFLESTDNTKFDFVKQSRITNGTHFEKGEMRKNYSYSDENQSIYKNFEDGSYNVTEKQKSNNNRKLIENPFEEERVKDAEKIMDAFVGSLEDIIQIEESGGKKMYMGNISDTEVPPLVNAVSSFALKYSIINDYTAKRLDVPYPKSNIYVINASGKAIESEEGLIESGIFTASMSAEDSNGTEHVYTVEFSIDVKDINNTVVVAPDLNGQKVTYVKEGFEFDTKYIGKYKNDIVKEENNSFVKQGERIVEITSADKGSIKGRYYEVYNEGYAPDTVRNFEFSSNYGESRHYTILNYTDSNGEKKKGVIRREGLQNISISFDVTFDEDDDGNVSGYSYSNYDGDFDTYFFRILE</sequence>
<dbReference type="Proteomes" id="UP000611629">
    <property type="component" value="Unassembled WGS sequence"/>
</dbReference>
<dbReference type="AlphaFoldDB" id="A0A974BM16"/>
<keyword evidence="2" id="KW-1185">Reference proteome</keyword>
<evidence type="ECO:0000313" key="2">
    <source>
        <dbReference type="Proteomes" id="UP000611629"/>
    </source>
</evidence>
<evidence type="ECO:0000313" key="1">
    <source>
        <dbReference type="EMBL" id="NYB75326.1"/>
    </source>
</evidence>
<reference evidence="1" key="1">
    <citation type="submission" date="2020-07" db="EMBL/GenBank/DDBJ databases">
        <title>Genomic analysis of a strain of Sedimentibacter Hydroxybenzoicus DSM7310.</title>
        <authorList>
            <person name="Ma S."/>
        </authorList>
    </citation>
    <scope>NUCLEOTIDE SEQUENCE</scope>
    <source>
        <strain evidence="1">DSM 7310</strain>
    </source>
</reference>
<organism evidence="1 2">
    <name type="scientific">Sedimentibacter hydroxybenzoicus DSM 7310</name>
    <dbReference type="NCBI Taxonomy" id="1123245"/>
    <lineage>
        <taxon>Bacteria</taxon>
        <taxon>Bacillati</taxon>
        <taxon>Bacillota</taxon>
        <taxon>Tissierellia</taxon>
        <taxon>Sedimentibacter</taxon>
    </lineage>
</organism>
<protein>
    <submittedName>
        <fullName evidence="1">Uncharacterized protein</fullName>
    </submittedName>
</protein>
<proteinExistence type="predicted"/>
<accession>A0A974BM16</accession>
<comment type="caution">
    <text evidence="1">The sequence shown here is derived from an EMBL/GenBank/DDBJ whole genome shotgun (WGS) entry which is preliminary data.</text>
</comment>
<gene>
    <name evidence="1" type="ORF">HZF24_14355</name>
</gene>